<keyword evidence="1" id="KW-0808">Transferase</keyword>
<accession>A0A1G2E274</accession>
<dbReference type="AlphaFoldDB" id="A0A1G2E274"/>
<protein>
    <recommendedName>
        <fullName evidence="2">Glycosyl transferase family 1 domain-containing protein</fullName>
    </recommendedName>
</protein>
<dbReference type="Pfam" id="PF00534">
    <property type="entry name" value="Glycos_transf_1"/>
    <property type="match status" value="1"/>
</dbReference>
<gene>
    <name evidence="3" type="ORF">A2626_02420</name>
</gene>
<evidence type="ECO:0000256" key="1">
    <source>
        <dbReference type="ARBA" id="ARBA00022679"/>
    </source>
</evidence>
<dbReference type="GO" id="GO:0009103">
    <property type="term" value="P:lipopolysaccharide biosynthetic process"/>
    <property type="evidence" value="ECO:0007669"/>
    <property type="project" value="TreeGrafter"/>
</dbReference>
<reference evidence="3 4" key="1">
    <citation type="journal article" date="2016" name="Nat. Commun.">
        <title>Thousands of microbial genomes shed light on interconnected biogeochemical processes in an aquifer system.</title>
        <authorList>
            <person name="Anantharaman K."/>
            <person name="Brown C.T."/>
            <person name="Hug L.A."/>
            <person name="Sharon I."/>
            <person name="Castelle C.J."/>
            <person name="Probst A.J."/>
            <person name="Thomas B.C."/>
            <person name="Singh A."/>
            <person name="Wilkins M.J."/>
            <person name="Karaoz U."/>
            <person name="Brodie E.L."/>
            <person name="Williams K.H."/>
            <person name="Hubbard S.S."/>
            <person name="Banfield J.F."/>
        </authorList>
    </citation>
    <scope>NUCLEOTIDE SEQUENCE [LARGE SCALE GENOMIC DNA]</scope>
</reference>
<feature type="domain" description="Glycosyl transferase family 1" evidence="2">
    <location>
        <begin position="163"/>
        <end position="306"/>
    </location>
</feature>
<evidence type="ECO:0000259" key="2">
    <source>
        <dbReference type="Pfam" id="PF00534"/>
    </source>
</evidence>
<sequence>MPIRWIEISKKKYGGVAYNDEARNFLSKYFEVNLVDCEAKFFKKAKPFKLLESLFRLSNMKGEKDLWIRDFYSTLTLPFDKTKGKNLVVIHHLDFSGFSLFAQPFLNFLKIMFFFPALRKVNGIVTVSRYWQNYFFKKGYKNVYRIYNGFNLSDFNIQDKDILDFKEKYNFQDKPIIYLGNCQRAKGVVESYNALKGLDAYLVTSGREQIKIPARNLNLEYKNYLKLLKASSIVLAMSKFEEGWCRTAHEAMLCRTMVIGSGLGGMGELLEGGKQIVCRNFSQLREKAEYLLARPQMRKKMGEDGYDYAKNFTIERFNKEWRDMIKKIII</sequence>
<dbReference type="Gene3D" id="3.40.50.2000">
    <property type="entry name" value="Glycogen Phosphorylase B"/>
    <property type="match status" value="2"/>
</dbReference>
<comment type="caution">
    <text evidence="3">The sequence shown here is derived from an EMBL/GenBank/DDBJ whole genome shotgun (WGS) entry which is preliminary data.</text>
</comment>
<dbReference type="EMBL" id="MHLZ01000022">
    <property type="protein sequence ID" value="OGZ19792.1"/>
    <property type="molecule type" value="Genomic_DNA"/>
</dbReference>
<organism evidence="3 4">
    <name type="scientific">Candidatus Nealsonbacteria bacterium RIFCSPHIGHO2_01_FULL_38_55</name>
    <dbReference type="NCBI Taxonomy" id="1801664"/>
    <lineage>
        <taxon>Bacteria</taxon>
        <taxon>Candidatus Nealsoniibacteriota</taxon>
    </lineage>
</organism>
<dbReference type="PANTHER" id="PTHR46401">
    <property type="entry name" value="GLYCOSYLTRANSFERASE WBBK-RELATED"/>
    <property type="match status" value="1"/>
</dbReference>
<evidence type="ECO:0000313" key="3">
    <source>
        <dbReference type="EMBL" id="OGZ19792.1"/>
    </source>
</evidence>
<dbReference type="Proteomes" id="UP000177360">
    <property type="component" value="Unassembled WGS sequence"/>
</dbReference>
<proteinExistence type="predicted"/>
<dbReference type="InterPro" id="IPR001296">
    <property type="entry name" value="Glyco_trans_1"/>
</dbReference>
<evidence type="ECO:0000313" key="4">
    <source>
        <dbReference type="Proteomes" id="UP000177360"/>
    </source>
</evidence>
<dbReference type="PANTHER" id="PTHR46401:SF2">
    <property type="entry name" value="GLYCOSYLTRANSFERASE WBBK-RELATED"/>
    <property type="match status" value="1"/>
</dbReference>
<name>A0A1G2E274_9BACT</name>
<dbReference type="SUPFAM" id="SSF53756">
    <property type="entry name" value="UDP-Glycosyltransferase/glycogen phosphorylase"/>
    <property type="match status" value="1"/>
</dbReference>
<dbReference type="GO" id="GO:0016757">
    <property type="term" value="F:glycosyltransferase activity"/>
    <property type="evidence" value="ECO:0007669"/>
    <property type="project" value="InterPro"/>
</dbReference>